<dbReference type="GO" id="GO:0006950">
    <property type="term" value="P:response to stress"/>
    <property type="evidence" value="ECO:0007669"/>
    <property type="project" value="UniProtKB-ARBA"/>
</dbReference>
<evidence type="ECO:0000256" key="9">
    <source>
        <dbReference type="ARBA" id="ARBA00022840"/>
    </source>
</evidence>
<evidence type="ECO:0000256" key="10">
    <source>
        <dbReference type="ARBA" id="ARBA00022989"/>
    </source>
</evidence>
<dbReference type="GO" id="GO:0005886">
    <property type="term" value="C:plasma membrane"/>
    <property type="evidence" value="ECO:0007669"/>
    <property type="project" value="TreeGrafter"/>
</dbReference>
<keyword evidence="8" id="KW-0418">Kinase</keyword>
<dbReference type="FunFam" id="1.10.510.10:FF:000129">
    <property type="entry name" value="cysteine-rich receptor-like protein kinase 10"/>
    <property type="match status" value="2"/>
</dbReference>
<dbReference type="FunFam" id="3.30.430.20:FF:000002">
    <property type="entry name" value="Cysteine-rich receptor-like protein kinase 10"/>
    <property type="match status" value="1"/>
</dbReference>
<keyword evidence="7" id="KW-0547">Nucleotide-binding</keyword>
<feature type="domain" description="Gnk2-homologous" evidence="16">
    <location>
        <begin position="46"/>
        <end position="152"/>
    </location>
</feature>
<dbReference type="GO" id="GO:0005524">
    <property type="term" value="F:ATP binding"/>
    <property type="evidence" value="ECO:0007669"/>
    <property type="project" value="UniProtKB-KW"/>
</dbReference>
<dbReference type="PANTHER" id="PTHR27002:SF1104">
    <property type="entry name" value="CYSTEINE-RICH RECEPTOR-LIKE PROTEIN KINASE 27-RELATED"/>
    <property type="match status" value="1"/>
</dbReference>
<dbReference type="InterPro" id="IPR002902">
    <property type="entry name" value="GNK2"/>
</dbReference>
<dbReference type="PROSITE" id="PS50011">
    <property type="entry name" value="PROTEIN_KINASE_DOM"/>
    <property type="match status" value="2"/>
</dbReference>
<feature type="domain" description="Gnk2-homologous" evidence="16">
    <location>
        <begin position="158"/>
        <end position="268"/>
    </location>
</feature>
<keyword evidence="13" id="KW-0325">Glycoprotein</keyword>
<keyword evidence="5" id="KW-0732">Signal</keyword>
<dbReference type="PROSITE" id="PS00109">
    <property type="entry name" value="PROTEIN_KINASE_TYR"/>
    <property type="match status" value="1"/>
</dbReference>
<evidence type="ECO:0000256" key="14">
    <source>
        <dbReference type="SAM" id="MobiDB-lite"/>
    </source>
</evidence>
<evidence type="ECO:0000259" key="16">
    <source>
        <dbReference type="PROSITE" id="PS51473"/>
    </source>
</evidence>
<protein>
    <recommendedName>
        <fullName evidence="19">Cysteine-rich receptor-like protein kinase</fullName>
    </recommendedName>
</protein>
<dbReference type="InterPro" id="IPR038408">
    <property type="entry name" value="GNK2_sf"/>
</dbReference>
<evidence type="ECO:0000313" key="17">
    <source>
        <dbReference type="EMBL" id="GMN31886.1"/>
    </source>
</evidence>
<comment type="subcellular location">
    <subcellularLocation>
        <location evidence="1">Membrane</location>
        <topology evidence="1">Single-pass membrane protein</topology>
    </subcellularLocation>
</comment>
<evidence type="ECO:0008006" key="19">
    <source>
        <dbReference type="Google" id="ProtNLM"/>
    </source>
</evidence>
<dbReference type="InterPro" id="IPR011009">
    <property type="entry name" value="Kinase-like_dom_sf"/>
</dbReference>
<evidence type="ECO:0000256" key="13">
    <source>
        <dbReference type="ARBA" id="ARBA00023180"/>
    </source>
</evidence>
<comment type="caution">
    <text evidence="17">The sequence shown here is derived from an EMBL/GenBank/DDBJ whole genome shotgun (WGS) entry which is preliminary data.</text>
</comment>
<dbReference type="Pfam" id="PF07714">
    <property type="entry name" value="PK_Tyr_Ser-Thr"/>
    <property type="match status" value="2"/>
</dbReference>
<keyword evidence="18" id="KW-1185">Reference proteome</keyword>
<evidence type="ECO:0000256" key="12">
    <source>
        <dbReference type="ARBA" id="ARBA00023170"/>
    </source>
</evidence>
<name>A0AA88CVH0_FICCA</name>
<evidence type="ECO:0000256" key="4">
    <source>
        <dbReference type="ARBA" id="ARBA00022692"/>
    </source>
</evidence>
<dbReference type="AlphaFoldDB" id="A0AA88CVH0"/>
<keyword evidence="6" id="KW-0677">Repeat</keyword>
<feature type="domain" description="Gnk2-homologous" evidence="16">
    <location>
        <begin position="694"/>
        <end position="798"/>
    </location>
</feature>
<dbReference type="SUPFAM" id="SSF56112">
    <property type="entry name" value="Protein kinase-like (PK-like)"/>
    <property type="match status" value="2"/>
</dbReference>
<keyword evidence="4" id="KW-0812">Transmembrane</keyword>
<keyword evidence="12" id="KW-0675">Receptor</keyword>
<dbReference type="Gene3D" id="1.10.510.10">
    <property type="entry name" value="Transferase(Phosphotransferase) domain 1"/>
    <property type="match status" value="2"/>
</dbReference>
<keyword evidence="3" id="KW-0808">Transferase</keyword>
<dbReference type="Proteomes" id="UP001187192">
    <property type="component" value="Unassembled WGS sequence"/>
</dbReference>
<organism evidence="17 18">
    <name type="scientific">Ficus carica</name>
    <name type="common">Common fig</name>
    <dbReference type="NCBI Taxonomy" id="3494"/>
    <lineage>
        <taxon>Eukaryota</taxon>
        <taxon>Viridiplantae</taxon>
        <taxon>Streptophyta</taxon>
        <taxon>Embryophyta</taxon>
        <taxon>Tracheophyta</taxon>
        <taxon>Spermatophyta</taxon>
        <taxon>Magnoliopsida</taxon>
        <taxon>eudicotyledons</taxon>
        <taxon>Gunneridae</taxon>
        <taxon>Pentapetalae</taxon>
        <taxon>rosids</taxon>
        <taxon>fabids</taxon>
        <taxon>Rosales</taxon>
        <taxon>Moraceae</taxon>
        <taxon>Ficeae</taxon>
        <taxon>Ficus</taxon>
    </lineage>
</organism>
<evidence type="ECO:0000256" key="3">
    <source>
        <dbReference type="ARBA" id="ARBA00022679"/>
    </source>
</evidence>
<keyword evidence="9" id="KW-0067">ATP-binding</keyword>
<dbReference type="Gene3D" id="3.30.200.20">
    <property type="entry name" value="Phosphorylase Kinase, domain 1"/>
    <property type="match status" value="2"/>
</dbReference>
<evidence type="ECO:0000256" key="2">
    <source>
        <dbReference type="ARBA" id="ARBA00022527"/>
    </source>
</evidence>
<evidence type="ECO:0000259" key="15">
    <source>
        <dbReference type="PROSITE" id="PS50011"/>
    </source>
</evidence>
<dbReference type="PROSITE" id="PS51473">
    <property type="entry name" value="GNK2"/>
    <property type="match status" value="3"/>
</dbReference>
<dbReference type="CDD" id="cd23509">
    <property type="entry name" value="Gnk2-like"/>
    <property type="match status" value="4"/>
</dbReference>
<feature type="domain" description="Protein kinase" evidence="15">
    <location>
        <begin position="377"/>
        <end position="660"/>
    </location>
</feature>
<evidence type="ECO:0000256" key="8">
    <source>
        <dbReference type="ARBA" id="ARBA00022777"/>
    </source>
</evidence>
<evidence type="ECO:0000256" key="11">
    <source>
        <dbReference type="ARBA" id="ARBA00023136"/>
    </source>
</evidence>
<dbReference type="GO" id="GO:0004674">
    <property type="term" value="F:protein serine/threonine kinase activity"/>
    <property type="evidence" value="ECO:0007669"/>
    <property type="project" value="UniProtKB-KW"/>
</dbReference>
<dbReference type="InterPro" id="IPR008266">
    <property type="entry name" value="Tyr_kinase_AS"/>
</dbReference>
<evidence type="ECO:0000313" key="18">
    <source>
        <dbReference type="Proteomes" id="UP001187192"/>
    </source>
</evidence>
<evidence type="ECO:0000256" key="7">
    <source>
        <dbReference type="ARBA" id="ARBA00022741"/>
    </source>
</evidence>
<dbReference type="Pfam" id="PF01657">
    <property type="entry name" value="Stress-antifung"/>
    <property type="match status" value="3"/>
</dbReference>
<reference evidence="17" key="1">
    <citation type="submission" date="2023-07" db="EMBL/GenBank/DDBJ databases">
        <title>draft genome sequence of fig (Ficus carica).</title>
        <authorList>
            <person name="Takahashi T."/>
            <person name="Nishimura K."/>
        </authorList>
    </citation>
    <scope>NUCLEOTIDE SEQUENCE</scope>
</reference>
<keyword evidence="2" id="KW-0723">Serine/threonine-protein kinase</keyword>
<dbReference type="Gene3D" id="3.30.430.20">
    <property type="entry name" value="Gnk2 domain, C-X8-C-X2-C motif"/>
    <property type="match status" value="4"/>
</dbReference>
<dbReference type="PANTHER" id="PTHR27002">
    <property type="entry name" value="RECEPTOR-LIKE SERINE/THREONINE-PROTEIN KINASE SD1-8"/>
    <property type="match status" value="1"/>
</dbReference>
<sequence>MYASHAFGRHVGRTTQPRKERTWKGAYSHRIAFLCMVTLASAQPSFLYEYCRNDNQNYTTNITTYQLNSNHLSRTLIAARDSNGAKLFYNFSDGQFSDYVFESGLCRGDIEPDVCRSCLNHSTHLLAQICPNKKEAIGGFDECMLRFSNPSAFGLMETHPRFYLWNTQEVASDYVNSFFRQLRTLLDDLKSRASAGGSLRKYATGTIGIGTAGFQTIYALVQCMPDLSQSDCKNCLDDAFGDIPRNSARVGGRVVTPSCNFRYEVYLFYGHAVFDASLAAPPSPPPLLQTNTAATQVFVGVEEREFLVLEGKKRNKFETGFVVVPIVLIIFIGIYSRVKKANNMVENLPSSEAAEEIECAKCLRFDFGAIRFATGNFSNENKIGRSMVGLVYRGKLRDGQNISVKRICEHDSYRDYFKNEVKISSKLQHRNLVKLLGFCLERSERFLVYEFVPMSLDLLIFDPLKFKHIYLDWDKRSNIIRGIARGLLYLHEDSGLKIVHRDITASNVLLDEELNPKILGFGRAKVFGEVDQNEVASVSQNATTSLTGYGAPEFFQGGVISEKADVFSFGVLVLEIVTGQRSCEPLCHGNPDEEPTLICTVWRNWIEGTVFDLVDPKIKDGKESEIMRCIHIGLLCVQENKDARPTMNSVVLMLCCYSFPLPVPSQPGYFGEISRNELNGPSSSDLNSGALPNESFQWFLQESSCLFASYLFLSVKYSSQFGKAFTEDQGHGFFTASHGRNISEEVYGTGLCLGDVEPQAYRSCLDQSTQLLTKTCPNQKEAIGGFDECMLRYSNRSLIGVMETHPRFYSWNTQNCTPDISWFECANCLDETFGDIQRYYGRVGGRVVAPSCKFRYEVYSFYGKAREAPPALTPANPPPSLTNTTTTQDRPTSAAAAEVLGFADCLQFQYDTITAATNNFSEANKIGKDTNGAPVYKGRLLSGQKILVKRFFRRGLQSREHFKTAILLAAKLQHRNLVSLLGFFLMGNEGSLVYEFLPMSLTQLISADPLKANKAYLDWDVRYNIICGIARGLLYLYEDCRMRIIHRNLGPNKFFLDEEMNPKISGFESEKLVGVDQSENTSGQILETFGYIAPETLIRRLISVKSNVFSFGVLLLKIVTGQSNMPSCDGKGELVEPIASKVWRNWRDGMALNLIDPKINGGSTDKILRCIHVGLLCVQENEDARPTMNSVLHMLSCNSLSPPAPSPPPCGQGKRRWRVIRRLLIASVHLCTKRMRAE</sequence>
<evidence type="ECO:0000256" key="1">
    <source>
        <dbReference type="ARBA" id="ARBA00004167"/>
    </source>
</evidence>
<keyword evidence="11" id="KW-0472">Membrane</keyword>
<keyword evidence="10" id="KW-1133">Transmembrane helix</keyword>
<accession>A0AA88CVH0</accession>
<evidence type="ECO:0000256" key="6">
    <source>
        <dbReference type="ARBA" id="ARBA00022737"/>
    </source>
</evidence>
<gene>
    <name evidence="17" type="ORF">TIFTF001_003445</name>
</gene>
<dbReference type="InterPro" id="IPR001245">
    <property type="entry name" value="Ser-Thr/Tyr_kinase_cat_dom"/>
</dbReference>
<dbReference type="EMBL" id="BTGU01000003">
    <property type="protein sequence ID" value="GMN31886.1"/>
    <property type="molecule type" value="Genomic_DNA"/>
</dbReference>
<proteinExistence type="predicted"/>
<feature type="domain" description="Protein kinase" evidence="15">
    <location>
        <begin position="920"/>
        <end position="1196"/>
    </location>
</feature>
<evidence type="ECO:0000256" key="5">
    <source>
        <dbReference type="ARBA" id="ARBA00022729"/>
    </source>
</evidence>
<dbReference type="InterPro" id="IPR000719">
    <property type="entry name" value="Prot_kinase_dom"/>
</dbReference>
<feature type="region of interest" description="Disordered" evidence="14">
    <location>
        <begin position="869"/>
        <end position="888"/>
    </location>
</feature>
<feature type="compositionally biased region" description="Pro residues" evidence="14">
    <location>
        <begin position="871"/>
        <end position="880"/>
    </location>
</feature>